<evidence type="ECO:0000313" key="3">
    <source>
        <dbReference type="Proteomes" id="UP000054805"/>
    </source>
</evidence>
<organism evidence="2 3">
    <name type="scientific">Trichinella pseudospiralis</name>
    <name type="common">Parasitic roundworm</name>
    <dbReference type="NCBI Taxonomy" id="6337"/>
    <lineage>
        <taxon>Eukaryota</taxon>
        <taxon>Metazoa</taxon>
        <taxon>Ecdysozoa</taxon>
        <taxon>Nematoda</taxon>
        <taxon>Enoplea</taxon>
        <taxon>Dorylaimia</taxon>
        <taxon>Trichinellida</taxon>
        <taxon>Trichinellidae</taxon>
        <taxon>Trichinella</taxon>
    </lineage>
</organism>
<dbReference type="Proteomes" id="UP000054805">
    <property type="component" value="Unassembled WGS sequence"/>
</dbReference>
<dbReference type="AlphaFoldDB" id="A0A0V1GP90"/>
<comment type="caution">
    <text evidence="2">The sequence shown here is derived from an EMBL/GenBank/DDBJ whole genome shotgun (WGS) entry which is preliminary data.</text>
</comment>
<gene>
    <name evidence="2" type="ORF">T4B_14743</name>
</gene>
<evidence type="ECO:0000256" key="1">
    <source>
        <dbReference type="SAM" id="MobiDB-lite"/>
    </source>
</evidence>
<dbReference type="EMBL" id="JYDS01000939">
    <property type="protein sequence ID" value="KRZ00078.1"/>
    <property type="molecule type" value="Genomic_DNA"/>
</dbReference>
<accession>A0A0V1GP90</accession>
<protein>
    <submittedName>
        <fullName evidence="2">Uncharacterized protein</fullName>
    </submittedName>
</protein>
<sequence length="130" mass="14832">MPSGKLEIERKGNALVNSGPSPNSDGRVNNLMEEADEPARGSGPLQDVAIYGDYVEKVDIFIDEMNVHVDVEEGADHSMKAIQWSEHPPGLFKMARRKHFTLYTTVKWKMQSRSLYCCRFKPNYNVISWK</sequence>
<feature type="region of interest" description="Disordered" evidence="1">
    <location>
        <begin position="1"/>
        <end position="43"/>
    </location>
</feature>
<reference evidence="2 3" key="1">
    <citation type="submission" date="2015-01" db="EMBL/GenBank/DDBJ databases">
        <title>Evolution of Trichinella species and genotypes.</title>
        <authorList>
            <person name="Korhonen P.K."/>
            <person name="Edoardo P."/>
            <person name="Giuseppe L.R."/>
            <person name="Gasser R.B."/>
        </authorList>
    </citation>
    <scope>NUCLEOTIDE SEQUENCE [LARGE SCALE GENOMIC DNA]</scope>
    <source>
        <strain evidence="2">ISS588</strain>
    </source>
</reference>
<feature type="compositionally biased region" description="Basic and acidic residues" evidence="1">
    <location>
        <begin position="1"/>
        <end position="12"/>
    </location>
</feature>
<evidence type="ECO:0000313" key="2">
    <source>
        <dbReference type="EMBL" id="KRZ00078.1"/>
    </source>
</evidence>
<feature type="compositionally biased region" description="Polar residues" evidence="1">
    <location>
        <begin position="15"/>
        <end position="27"/>
    </location>
</feature>
<name>A0A0V1GP90_TRIPS</name>
<proteinExistence type="predicted"/>
<keyword evidence="3" id="KW-1185">Reference proteome</keyword>